<dbReference type="EMBL" id="FODJ01000010">
    <property type="protein sequence ID" value="SEO65563.1"/>
    <property type="molecule type" value="Genomic_DNA"/>
</dbReference>
<dbReference type="Proteomes" id="UP000199300">
    <property type="component" value="Unassembled WGS sequence"/>
</dbReference>
<dbReference type="RefSeq" id="WP_091499211.1">
    <property type="nucleotide sequence ID" value="NZ_FODJ01000010.1"/>
</dbReference>
<reference evidence="1 2" key="1">
    <citation type="submission" date="2016-10" db="EMBL/GenBank/DDBJ databases">
        <authorList>
            <person name="de Groot N.N."/>
        </authorList>
    </citation>
    <scope>NUCLEOTIDE SEQUENCE [LARGE SCALE GENOMIC DNA]</scope>
    <source>
        <strain evidence="1 2">CGMCC 1.10434</strain>
    </source>
</reference>
<organism evidence="1 2">
    <name type="scientific">Amphibacillus marinus</name>
    <dbReference type="NCBI Taxonomy" id="872970"/>
    <lineage>
        <taxon>Bacteria</taxon>
        <taxon>Bacillati</taxon>
        <taxon>Bacillota</taxon>
        <taxon>Bacilli</taxon>
        <taxon>Bacillales</taxon>
        <taxon>Bacillaceae</taxon>
        <taxon>Amphibacillus</taxon>
    </lineage>
</organism>
<dbReference type="AlphaFoldDB" id="A0A1H8RHR1"/>
<dbReference type="Gene3D" id="3.75.10.10">
    <property type="entry name" value="L-arginine/glycine Amidinotransferase, Chain A"/>
    <property type="match status" value="1"/>
</dbReference>
<dbReference type="OrthoDB" id="9814070at2"/>
<dbReference type="Pfam" id="PF19420">
    <property type="entry name" value="DDAH_eukar"/>
    <property type="match status" value="1"/>
</dbReference>
<dbReference type="PANTHER" id="PTHR47271:SF2">
    <property type="entry name" value="ARGININE DEIMINASE"/>
    <property type="match status" value="1"/>
</dbReference>
<gene>
    <name evidence="1" type="ORF">SAMN04488134_11083</name>
</gene>
<dbReference type="SUPFAM" id="SSF55909">
    <property type="entry name" value="Pentein"/>
    <property type="match status" value="1"/>
</dbReference>
<dbReference type="GO" id="GO:0019546">
    <property type="term" value="P:L-arginine deiminase pathway"/>
    <property type="evidence" value="ECO:0007669"/>
    <property type="project" value="TreeGrafter"/>
</dbReference>
<name>A0A1H8RHR1_9BACI</name>
<dbReference type="GO" id="GO:0016990">
    <property type="term" value="F:arginine deiminase activity"/>
    <property type="evidence" value="ECO:0007669"/>
    <property type="project" value="TreeGrafter"/>
</dbReference>
<accession>A0A1H8RHR1</accession>
<protein>
    <submittedName>
        <fullName evidence="1">N-Dimethylarginine dimethylaminohydrolase</fullName>
    </submittedName>
</protein>
<sequence length="280" mass="31224">MLVRKEVVCSTEYDALKQVIVSSPDFMRIGKVINETQKQYQAENINQELALAQHSQFVSVMRAHGVTVNVLPPQPALNEQVFTRDIGFTIDSQVFIAKMAAEIRATETDYLKQFLATEGISFQEIEAASIEGGDVIIDGDTVWIGISKRTTMKAINALANDLPNHNIIPIQLKPEILHLDCTFNIIAPNIALIYKNGLDESAYQALQEQYTCIAVDEQEQFTLGTNVLAIGNRRIVSLPENKRVNRDLRAQGFNVIEVPFNEIIKSGGSFRCCTLPINRS</sequence>
<keyword evidence="2" id="KW-1185">Reference proteome</keyword>
<evidence type="ECO:0000313" key="2">
    <source>
        <dbReference type="Proteomes" id="UP000199300"/>
    </source>
</evidence>
<dbReference type="PANTHER" id="PTHR47271">
    <property type="entry name" value="ARGININE DEIMINASE"/>
    <property type="match status" value="1"/>
</dbReference>
<dbReference type="STRING" id="872970.SAMN04488134_11083"/>
<keyword evidence="1" id="KW-0378">Hydrolase</keyword>
<evidence type="ECO:0000313" key="1">
    <source>
        <dbReference type="EMBL" id="SEO65563.1"/>
    </source>
</evidence>
<proteinExistence type="predicted"/>